<dbReference type="Gene3D" id="3.40.50.1820">
    <property type="entry name" value="alpha/beta hydrolase"/>
    <property type="match status" value="1"/>
</dbReference>
<dbReference type="PANTHER" id="PTHR48081:SF8">
    <property type="entry name" value="ALPHA_BETA HYDROLASE FOLD-3 DOMAIN-CONTAINING PROTEIN-RELATED"/>
    <property type="match status" value="1"/>
</dbReference>
<dbReference type="InterPro" id="IPR050300">
    <property type="entry name" value="GDXG_lipolytic_enzyme"/>
</dbReference>
<evidence type="ECO:0000256" key="3">
    <source>
        <dbReference type="PROSITE-ProRule" id="PRU10038"/>
    </source>
</evidence>
<dbReference type="OrthoDB" id="2152029at2759"/>
<comment type="caution">
    <text evidence="5">The sequence shown here is derived from an EMBL/GenBank/DDBJ whole genome shotgun (WGS) entry which is preliminary data.</text>
</comment>
<reference evidence="5 6" key="1">
    <citation type="journal article" date="2021" name="Nat. Commun.">
        <title>Genetic determinants of endophytism in the Arabidopsis root mycobiome.</title>
        <authorList>
            <person name="Mesny F."/>
            <person name="Miyauchi S."/>
            <person name="Thiergart T."/>
            <person name="Pickel B."/>
            <person name="Atanasova L."/>
            <person name="Karlsson M."/>
            <person name="Huettel B."/>
            <person name="Barry K.W."/>
            <person name="Haridas S."/>
            <person name="Chen C."/>
            <person name="Bauer D."/>
            <person name="Andreopoulos W."/>
            <person name="Pangilinan J."/>
            <person name="LaButti K."/>
            <person name="Riley R."/>
            <person name="Lipzen A."/>
            <person name="Clum A."/>
            <person name="Drula E."/>
            <person name="Henrissat B."/>
            <person name="Kohler A."/>
            <person name="Grigoriev I.V."/>
            <person name="Martin F.M."/>
            <person name="Hacquard S."/>
        </authorList>
    </citation>
    <scope>NUCLEOTIDE SEQUENCE [LARGE SCALE GENOMIC DNA]</scope>
    <source>
        <strain evidence="5 6">MPI-CAGE-CH-0241</strain>
    </source>
</reference>
<organism evidence="5 6">
    <name type="scientific">Thelonectria olida</name>
    <dbReference type="NCBI Taxonomy" id="1576542"/>
    <lineage>
        <taxon>Eukaryota</taxon>
        <taxon>Fungi</taxon>
        <taxon>Dikarya</taxon>
        <taxon>Ascomycota</taxon>
        <taxon>Pezizomycotina</taxon>
        <taxon>Sordariomycetes</taxon>
        <taxon>Hypocreomycetidae</taxon>
        <taxon>Hypocreales</taxon>
        <taxon>Nectriaceae</taxon>
        <taxon>Thelonectria</taxon>
    </lineage>
</organism>
<dbReference type="InterPro" id="IPR013094">
    <property type="entry name" value="AB_hydrolase_3"/>
</dbReference>
<feature type="domain" description="Alpha/beta hydrolase fold-3" evidence="4">
    <location>
        <begin position="99"/>
        <end position="332"/>
    </location>
</feature>
<dbReference type="SUPFAM" id="SSF53474">
    <property type="entry name" value="alpha/beta-Hydrolases"/>
    <property type="match status" value="1"/>
</dbReference>
<dbReference type="AlphaFoldDB" id="A0A9P8VYS3"/>
<name>A0A9P8VYS3_9HYPO</name>
<dbReference type="InterPro" id="IPR033140">
    <property type="entry name" value="Lipase_GDXG_put_SER_AS"/>
</dbReference>
<keyword evidence="6" id="KW-1185">Reference proteome</keyword>
<evidence type="ECO:0000256" key="2">
    <source>
        <dbReference type="ARBA" id="ARBA00022801"/>
    </source>
</evidence>
<evidence type="ECO:0000313" key="5">
    <source>
        <dbReference type="EMBL" id="KAH6885352.1"/>
    </source>
</evidence>
<keyword evidence="2 5" id="KW-0378">Hydrolase</keyword>
<comment type="similarity">
    <text evidence="1">Belongs to the 'GDXG' lipolytic enzyme family.</text>
</comment>
<dbReference type="InterPro" id="IPR029058">
    <property type="entry name" value="AB_hydrolase_fold"/>
</dbReference>
<dbReference type="GO" id="GO:0016787">
    <property type="term" value="F:hydrolase activity"/>
    <property type="evidence" value="ECO:0007669"/>
    <property type="project" value="UniProtKB-KW"/>
</dbReference>
<evidence type="ECO:0000256" key="1">
    <source>
        <dbReference type="ARBA" id="ARBA00010515"/>
    </source>
</evidence>
<gene>
    <name evidence="5" type="ORF">B0T10DRAFT_492490</name>
</gene>
<proteinExistence type="inferred from homology"/>
<accession>A0A9P8VYS3</accession>
<feature type="active site" evidence="3">
    <location>
        <position position="175"/>
    </location>
</feature>
<dbReference type="Proteomes" id="UP000777438">
    <property type="component" value="Unassembled WGS sequence"/>
</dbReference>
<sequence>MDGDSRSQPGSPHRLIVHERDERYFMTRALQALLKPWKPSLVKHSKQPDGPLRLRPPKRSRKYCNIQEREIQGVWVYEFTSKFPTQGKHASKDQPPKRILYYCGGGWQMPPSAQHWDLCTELARRVSNTTVTLVAYPLAPQNPASVAFPQIESVYKALLKDAAEAGEKVIVAGDSSGGNLALAVVTWTLMNQKNGAAEAPAAILAISPTTDLRHEVAEIKEAEKLDPILTHAFVNATASTWCPGPERPGTGEITVTEPSGRSYHLDWGFKDPRVSPIQADLDVLARHGVKVHGVIGSYDVLAPEAAAFVEELKAQGVEGEWLSWKGQMHCFPLTFRYGLKEAAQGVDWIIDMLNKV</sequence>
<dbReference type="PROSITE" id="PS01174">
    <property type="entry name" value="LIPASE_GDXG_SER"/>
    <property type="match status" value="1"/>
</dbReference>
<evidence type="ECO:0000313" key="6">
    <source>
        <dbReference type="Proteomes" id="UP000777438"/>
    </source>
</evidence>
<dbReference type="EMBL" id="JAGPYM010000018">
    <property type="protein sequence ID" value="KAH6885352.1"/>
    <property type="molecule type" value="Genomic_DNA"/>
</dbReference>
<dbReference type="PANTHER" id="PTHR48081">
    <property type="entry name" value="AB HYDROLASE SUPERFAMILY PROTEIN C4A8.06C"/>
    <property type="match status" value="1"/>
</dbReference>
<evidence type="ECO:0000259" key="4">
    <source>
        <dbReference type="Pfam" id="PF07859"/>
    </source>
</evidence>
<protein>
    <submittedName>
        <fullName evidence="5">Alpha/Beta hydrolase protein</fullName>
    </submittedName>
</protein>
<dbReference type="Pfam" id="PF07859">
    <property type="entry name" value="Abhydrolase_3"/>
    <property type="match status" value="1"/>
</dbReference>